<sequence>MSAKGSIDIRNVANISKDTKIRIEIERNGTLYRFDPFRTKVEKEKVEDDGLDPFRV</sequence>
<dbReference type="KEGG" id="lso:CKC_04230"/>
<evidence type="ECO:0000313" key="1">
    <source>
        <dbReference type="EMBL" id="ADR52595.1"/>
    </source>
</evidence>
<dbReference type="EMBL" id="CP002371">
    <property type="protein sequence ID" value="ADR52595.1"/>
    <property type="molecule type" value="Genomic_DNA"/>
</dbReference>
<dbReference type="HOGENOM" id="CLU_3008881_0_0_5"/>
<proteinExistence type="predicted"/>
<organism evidence="1 2">
    <name type="scientific">Liberibacter solanacearum (strain CLso-ZC1)</name>
    <dbReference type="NCBI Taxonomy" id="658172"/>
    <lineage>
        <taxon>Bacteria</taxon>
        <taxon>Pseudomonadati</taxon>
        <taxon>Pseudomonadota</taxon>
        <taxon>Alphaproteobacteria</taxon>
        <taxon>Hyphomicrobiales</taxon>
        <taxon>Rhizobiaceae</taxon>
        <taxon>Liberibacter</taxon>
    </lineage>
</organism>
<accession>E4UBB6</accession>
<dbReference type="Proteomes" id="UP000007038">
    <property type="component" value="Chromosome"/>
</dbReference>
<gene>
    <name evidence="1" type="ordered locus">CKC_04230</name>
</gene>
<dbReference type="GeneID" id="96886658"/>
<name>E4UBB6_LIBSC</name>
<protein>
    <submittedName>
        <fullName evidence="1">Uncharacterized protein</fullName>
    </submittedName>
</protein>
<reference key="2">
    <citation type="submission" date="2010-11" db="EMBL/GenBank/DDBJ databases">
        <authorList>
            <person name="Lin H."/>
            <person name="Doddapaneni H.V."/>
            <person name="Lou B."/>
            <person name="Civerolo E.L."/>
            <person name="Chen C."/>
            <person name="Duan Y."/>
            <person name="Zhou L."/>
            <person name="Glynn J."/>
        </authorList>
    </citation>
    <scope>NUCLEOTIDE SEQUENCE</scope>
    <source>
        <strain>CLso-ZC1</strain>
    </source>
</reference>
<dbReference type="RefSeq" id="WP_013462251.1">
    <property type="nucleotide sequence ID" value="NC_014774.1"/>
</dbReference>
<evidence type="ECO:0000313" key="2">
    <source>
        <dbReference type="Proteomes" id="UP000007038"/>
    </source>
</evidence>
<reference evidence="1 2" key="3">
    <citation type="journal article" date="2011" name="PLoS ONE">
        <title>The Complete Genome Sequence of 'Candidatus Liberibacter solanacearum', the Bacterium Associated with Potato Zebra Chip Disease.</title>
        <authorList>
            <person name="Lin H."/>
            <person name="Lou B."/>
            <person name="Glynn J.M."/>
            <person name="Doddapaneni H."/>
            <person name="Civerolo E.L."/>
            <person name="Chen C."/>
            <person name="Duan Y."/>
            <person name="Zhou L."/>
            <person name="Vahling C.M."/>
        </authorList>
    </citation>
    <scope>NUCLEOTIDE SEQUENCE [LARGE SCALE GENOMIC DNA]</scope>
    <source>
        <strain evidence="1 2">CLso-ZC1</strain>
    </source>
</reference>
<reference evidence="2" key="1">
    <citation type="submission" date="2010-11" db="EMBL/GenBank/DDBJ databases">
        <title>Complete genome sequence of Candidatus Liberibacter solanacearum CLso-ZC1.</title>
        <authorList>
            <person name="Lin H."/>
            <person name="Doddapaneni H.V."/>
            <person name="Lou B."/>
            <person name="Civerolo E.L."/>
            <person name="Chen C."/>
            <person name="Duan Y."/>
            <person name="Zhou L."/>
            <person name="Glynn J."/>
        </authorList>
    </citation>
    <scope>NUCLEOTIDE SEQUENCE [LARGE SCALE GENOMIC DNA]</scope>
    <source>
        <strain evidence="2">CLso-ZC1</strain>
    </source>
</reference>
<dbReference type="AlphaFoldDB" id="E4UBB6"/>